<accession>A0A7Z0VQN9</accession>
<dbReference type="GO" id="GO:0006508">
    <property type="term" value="P:proteolysis"/>
    <property type="evidence" value="ECO:0007669"/>
    <property type="project" value="UniProtKB-KW"/>
</dbReference>
<evidence type="ECO:0000256" key="3">
    <source>
        <dbReference type="ARBA" id="ARBA00022670"/>
    </source>
</evidence>
<keyword evidence="5" id="KW-0479">Metal-binding</keyword>
<evidence type="ECO:0000256" key="8">
    <source>
        <dbReference type="ARBA" id="ARBA00022989"/>
    </source>
</evidence>
<evidence type="ECO:0000256" key="2">
    <source>
        <dbReference type="ARBA" id="ARBA00022475"/>
    </source>
</evidence>
<keyword evidence="9 11" id="KW-0482">Metalloprotease</keyword>
<evidence type="ECO:0000259" key="13">
    <source>
        <dbReference type="Pfam" id="PF01435"/>
    </source>
</evidence>
<name>A0A7Z0VQN9_9GAMM</name>
<dbReference type="GO" id="GO:0005886">
    <property type="term" value="C:plasma membrane"/>
    <property type="evidence" value="ECO:0007669"/>
    <property type="project" value="UniProtKB-SubCell"/>
</dbReference>
<sequence length="337" mass="37665">MRGIMPHRIVELEPVTGNTIMEPATYLQHKIKNTLQSLLLIISLGGLCAWLAWFLGGLPMAVATALVILISYQINPVASPEWAMRLFRARRLSPNEAPDLYRLMAQLTRRAGLEQIPQLYYLPSDVMNAFTTGDRRNAAIAISDGLLRRMAWREMAGVLAHELMHVVNQDTRLMAFADLTSRVTGFLSMIGQLLLLVNLPLMLFGQTTLPWIPILLLLVAPTLSALAQLALSRSREYEADLGAAKLTGDPLGLASALNKLEPPRHRLLERLLHPGPRIPDPSLLRTHPPTDDRVARLMALTHLGSTTSDEVLSASDIRNLLAHNPYRPRWHRNGMWY</sequence>
<feature type="transmembrane region" description="Helical" evidence="12">
    <location>
        <begin position="211"/>
        <end position="231"/>
    </location>
</feature>
<feature type="transmembrane region" description="Helical" evidence="12">
    <location>
        <begin position="37"/>
        <end position="55"/>
    </location>
</feature>
<keyword evidence="4 12" id="KW-0812">Transmembrane</keyword>
<keyword evidence="15" id="KW-1185">Reference proteome</keyword>
<evidence type="ECO:0000256" key="9">
    <source>
        <dbReference type="ARBA" id="ARBA00023049"/>
    </source>
</evidence>
<evidence type="ECO:0000256" key="1">
    <source>
        <dbReference type="ARBA" id="ARBA00004651"/>
    </source>
</evidence>
<evidence type="ECO:0000256" key="4">
    <source>
        <dbReference type="ARBA" id="ARBA00022692"/>
    </source>
</evidence>
<dbReference type="PANTHER" id="PTHR43221:SF1">
    <property type="entry name" value="PROTEASE HTPX"/>
    <property type="match status" value="1"/>
</dbReference>
<evidence type="ECO:0000256" key="12">
    <source>
        <dbReference type="SAM" id="Phobius"/>
    </source>
</evidence>
<evidence type="ECO:0000256" key="6">
    <source>
        <dbReference type="ARBA" id="ARBA00022801"/>
    </source>
</evidence>
<dbReference type="Pfam" id="PF01435">
    <property type="entry name" value="Peptidase_M48"/>
    <property type="match status" value="1"/>
</dbReference>
<keyword evidence="7 11" id="KW-0862">Zinc</keyword>
<proteinExistence type="inferred from homology"/>
<feature type="domain" description="Peptidase M48" evidence="13">
    <location>
        <begin position="95"/>
        <end position="299"/>
    </location>
</feature>
<dbReference type="InterPro" id="IPR001915">
    <property type="entry name" value="Peptidase_M48"/>
</dbReference>
<dbReference type="GO" id="GO:0046872">
    <property type="term" value="F:metal ion binding"/>
    <property type="evidence" value="ECO:0007669"/>
    <property type="project" value="UniProtKB-KW"/>
</dbReference>
<dbReference type="Gene3D" id="3.30.2010.10">
    <property type="entry name" value="Metalloproteases ('zincins'), catalytic domain"/>
    <property type="match status" value="1"/>
</dbReference>
<evidence type="ECO:0000256" key="7">
    <source>
        <dbReference type="ARBA" id="ARBA00022833"/>
    </source>
</evidence>
<reference evidence="14 15" key="1">
    <citation type="submission" date="2016-06" db="EMBL/GenBank/DDBJ databases">
        <title>Genome sequence of endosymbiont of Candidatus Endolucinida thiodiazotropha.</title>
        <authorList>
            <person name="Poehlein A."/>
            <person name="Koenig S."/>
            <person name="Heiden S.E."/>
            <person name="Thuermer A."/>
            <person name="Voget S."/>
            <person name="Daniel R."/>
            <person name="Markert S."/>
            <person name="Gros O."/>
            <person name="Schweder T."/>
        </authorList>
    </citation>
    <scope>NUCLEOTIDE SEQUENCE [LARGE SCALE GENOMIC DNA]</scope>
    <source>
        <strain evidence="14 15">COS</strain>
    </source>
</reference>
<comment type="cofactor">
    <cofactor evidence="11">
        <name>Zn(2+)</name>
        <dbReference type="ChEBI" id="CHEBI:29105"/>
    </cofactor>
    <text evidence="11">Binds 1 zinc ion per subunit.</text>
</comment>
<feature type="transmembrane region" description="Helical" evidence="12">
    <location>
        <begin position="61"/>
        <end position="78"/>
    </location>
</feature>
<dbReference type="OrthoDB" id="15218at2"/>
<keyword evidence="3 11" id="KW-0645">Protease</keyword>
<dbReference type="CDD" id="cd07339">
    <property type="entry name" value="M48B_HtpX_like"/>
    <property type="match status" value="1"/>
</dbReference>
<dbReference type="PANTHER" id="PTHR43221">
    <property type="entry name" value="PROTEASE HTPX"/>
    <property type="match status" value="1"/>
</dbReference>
<evidence type="ECO:0000256" key="5">
    <source>
        <dbReference type="ARBA" id="ARBA00022723"/>
    </source>
</evidence>
<dbReference type="GO" id="GO:0004222">
    <property type="term" value="F:metalloendopeptidase activity"/>
    <property type="evidence" value="ECO:0007669"/>
    <property type="project" value="InterPro"/>
</dbReference>
<keyword evidence="2" id="KW-1003">Cell membrane</keyword>
<evidence type="ECO:0000313" key="15">
    <source>
        <dbReference type="Proteomes" id="UP000094769"/>
    </source>
</evidence>
<dbReference type="InterPro" id="IPR050083">
    <property type="entry name" value="HtpX_protease"/>
</dbReference>
<dbReference type="AlphaFoldDB" id="A0A7Z0VQN9"/>
<organism evidence="14 15">
    <name type="scientific">Candidatus Thiodiazotropha endolucinida</name>
    <dbReference type="NCBI Taxonomy" id="1655433"/>
    <lineage>
        <taxon>Bacteria</taxon>
        <taxon>Pseudomonadati</taxon>
        <taxon>Pseudomonadota</taxon>
        <taxon>Gammaproteobacteria</taxon>
        <taxon>Chromatiales</taxon>
        <taxon>Sedimenticolaceae</taxon>
        <taxon>Candidatus Thiodiazotropha</taxon>
    </lineage>
</organism>
<comment type="subcellular location">
    <subcellularLocation>
        <location evidence="1">Cell membrane</location>
        <topology evidence="1">Multi-pass membrane protein</topology>
    </subcellularLocation>
</comment>
<evidence type="ECO:0000313" key="14">
    <source>
        <dbReference type="EMBL" id="ODJ89404.1"/>
    </source>
</evidence>
<comment type="similarity">
    <text evidence="11">Belongs to the peptidase M48 family.</text>
</comment>
<evidence type="ECO:0000256" key="10">
    <source>
        <dbReference type="ARBA" id="ARBA00023136"/>
    </source>
</evidence>
<dbReference type="EMBL" id="MARB01000002">
    <property type="protein sequence ID" value="ODJ89404.1"/>
    <property type="molecule type" value="Genomic_DNA"/>
</dbReference>
<evidence type="ECO:0000256" key="11">
    <source>
        <dbReference type="RuleBase" id="RU003983"/>
    </source>
</evidence>
<keyword evidence="6 11" id="KW-0378">Hydrolase</keyword>
<dbReference type="Proteomes" id="UP000094769">
    <property type="component" value="Unassembled WGS sequence"/>
</dbReference>
<gene>
    <name evidence="14" type="ORF">CODIS_05030</name>
</gene>
<dbReference type="RefSeq" id="WP_154722980.1">
    <property type="nucleotide sequence ID" value="NZ_MARB01000002.1"/>
</dbReference>
<feature type="transmembrane region" description="Helical" evidence="12">
    <location>
        <begin position="183"/>
        <end position="205"/>
    </location>
</feature>
<keyword evidence="8 12" id="KW-1133">Transmembrane helix</keyword>
<comment type="caution">
    <text evidence="14">The sequence shown here is derived from an EMBL/GenBank/DDBJ whole genome shotgun (WGS) entry which is preliminary data.</text>
</comment>
<keyword evidence="10 12" id="KW-0472">Membrane</keyword>
<protein>
    <recommendedName>
        <fullName evidence="13">Peptidase M48 domain-containing protein</fullName>
    </recommendedName>
</protein>